<dbReference type="AlphaFoldDB" id="M2T0Y5"/>
<reference evidence="2" key="2">
    <citation type="submission" date="2012-06" db="EMBL/GenBank/DDBJ databases">
        <title>Comparative genome structure, secondary metabolite and effector coding capacity across Cochliobolus pathogens.</title>
        <authorList>
            <consortium name="US DOE Joint Genome Institute (JGI-PGF)"/>
            <person name="Condon B.J."/>
            <person name="Leng Y."/>
            <person name="Wu D."/>
            <person name="Bushley K.E."/>
            <person name="Ohm R.A."/>
            <person name="Otillar R."/>
            <person name="Martin J."/>
            <person name="Schackwitz W."/>
            <person name="Grimwood J."/>
            <person name="MohdZainudin N."/>
            <person name="Xue C."/>
            <person name="Wang R."/>
            <person name="Dhillon B."/>
            <person name="Tu Z.J."/>
            <person name="Steffenson B.J."/>
            <person name="Salamov A."/>
            <person name="Sun H."/>
            <person name="Lowry S."/>
            <person name="LaButti K."/>
            <person name="Han J."/>
            <person name="Copeland A."/>
            <person name="Lindquist E."/>
            <person name="Lucas S."/>
            <person name="Barry K."/>
            <person name="Schmutz J."/>
            <person name="Baker S."/>
            <person name="Grigoriev I.V."/>
            <person name="Zhong S."/>
            <person name="Turgeon B.G."/>
        </authorList>
    </citation>
    <scope>NUCLEOTIDE SEQUENCE</scope>
    <source>
        <strain evidence="2">C5</strain>
    </source>
</reference>
<sequence>MLSRDKRLSKRMHEADPALKDSDMNMLSYARKLFYFRHLANGGIGLGSVFVQTSEDAPGFLEAVVMARDFESTDPRDKIFALWNLAQDKTGLDFKPHYTEPYERIYADFARAWINQKHSLDILGAVEASESSCSFYRKTPSWAPDWSVPTQASCLVRKDYIPMKFISIVDDQQGRLYVADGDTTHDTFEEPFLRFQDNLLHCTGLIIDQVGTILQEPPQLSGETEHFQYAGSERKFYCWTIELTQHFRNFGSSIYDDPLRAAWAMCHGDNTAAWPPNPGFTPPLGYPYTCQTKLSKHISSWAHGYRKSEARNVVRQVLRGRRPFISNTGYMGLIPTYIADQWSEIGGQCHLAVIAGCSVPLILQEKDDETYTVLGTCFVQGWMEGEWIETMMGAESPAEFWTGMRGVAMLRIV</sequence>
<accession>M2T0Y5</accession>
<evidence type="ECO:0000313" key="2">
    <source>
        <dbReference type="EMBL" id="EMD91260.1"/>
    </source>
</evidence>
<organism evidence="2 3">
    <name type="scientific">Cochliobolus heterostrophus (strain C5 / ATCC 48332 / race O)</name>
    <name type="common">Southern corn leaf blight fungus</name>
    <name type="synonym">Bipolaris maydis</name>
    <dbReference type="NCBI Taxonomy" id="701091"/>
    <lineage>
        <taxon>Eukaryota</taxon>
        <taxon>Fungi</taxon>
        <taxon>Dikarya</taxon>
        <taxon>Ascomycota</taxon>
        <taxon>Pezizomycotina</taxon>
        <taxon>Dothideomycetes</taxon>
        <taxon>Pleosporomycetidae</taxon>
        <taxon>Pleosporales</taxon>
        <taxon>Pleosporineae</taxon>
        <taxon>Pleosporaceae</taxon>
        <taxon>Bipolaris</taxon>
    </lineage>
</organism>
<dbReference type="EMBL" id="KB445576">
    <property type="protein sequence ID" value="EMD91260.1"/>
    <property type="molecule type" value="Genomic_DNA"/>
</dbReference>
<dbReference type="STRING" id="701091.M2T0Y5"/>
<protein>
    <recommendedName>
        <fullName evidence="4">Heterokaryon incompatibility domain-containing protein</fullName>
    </recommendedName>
</protein>
<dbReference type="PANTHER" id="PTHR24148:SF64">
    <property type="entry name" value="HETEROKARYON INCOMPATIBILITY DOMAIN-CONTAINING PROTEIN"/>
    <property type="match status" value="1"/>
</dbReference>
<reference evidence="3" key="3">
    <citation type="journal article" date="2013" name="PLoS Genet.">
        <title>Comparative genome structure, secondary metabolite, and effector coding capacity across Cochliobolus pathogens.</title>
        <authorList>
            <person name="Condon B.J."/>
            <person name="Leng Y."/>
            <person name="Wu D."/>
            <person name="Bushley K.E."/>
            <person name="Ohm R.A."/>
            <person name="Otillar R."/>
            <person name="Martin J."/>
            <person name="Schackwitz W."/>
            <person name="Grimwood J."/>
            <person name="MohdZainudin N."/>
            <person name="Xue C."/>
            <person name="Wang R."/>
            <person name="Manning V.A."/>
            <person name="Dhillon B."/>
            <person name="Tu Z.J."/>
            <person name="Steffenson B.J."/>
            <person name="Salamov A."/>
            <person name="Sun H."/>
            <person name="Lowry S."/>
            <person name="LaButti K."/>
            <person name="Han J."/>
            <person name="Copeland A."/>
            <person name="Lindquist E."/>
            <person name="Barry K."/>
            <person name="Schmutz J."/>
            <person name="Baker S.E."/>
            <person name="Ciuffetti L.M."/>
            <person name="Grigoriev I.V."/>
            <person name="Zhong S."/>
            <person name="Turgeon B.G."/>
        </authorList>
    </citation>
    <scope>NUCLEOTIDE SEQUENCE [LARGE SCALE GENOMIC DNA]</scope>
    <source>
        <strain evidence="3">C5 / ATCC 48332 / race O</strain>
    </source>
</reference>
<dbReference type="EMBL" id="KB445629">
    <property type="protein sequence ID" value="EMD84696.1"/>
    <property type="molecule type" value="Genomic_DNA"/>
</dbReference>
<proteinExistence type="predicted"/>
<dbReference type="PANTHER" id="PTHR24148">
    <property type="entry name" value="ANKYRIN REPEAT DOMAIN-CONTAINING PROTEIN 39 HOMOLOG-RELATED"/>
    <property type="match status" value="1"/>
</dbReference>
<evidence type="ECO:0000313" key="3">
    <source>
        <dbReference type="Proteomes" id="UP000016936"/>
    </source>
</evidence>
<dbReference type="InterPro" id="IPR052895">
    <property type="entry name" value="HetReg/Transcr_Mod"/>
</dbReference>
<dbReference type="eggNOG" id="ENOG502SJHU">
    <property type="taxonomic scope" value="Eukaryota"/>
</dbReference>
<dbReference type="OrthoDB" id="3674542at2759"/>
<dbReference type="Proteomes" id="UP000016936">
    <property type="component" value="Unassembled WGS sequence"/>
</dbReference>
<keyword evidence="3" id="KW-1185">Reference proteome</keyword>
<gene>
    <name evidence="1" type="ORF">COCHEDRAFT_1189380</name>
    <name evidence="2" type="ORF">COCHEDRAFT_1194122</name>
</gene>
<name>M2T0Y5_COCH5</name>
<dbReference type="HOGENOM" id="CLU_665628_0_0_1"/>
<reference evidence="2 3" key="1">
    <citation type="journal article" date="2012" name="PLoS Pathog.">
        <title>Diverse lifestyles and strategies of plant pathogenesis encoded in the genomes of eighteen Dothideomycetes fungi.</title>
        <authorList>
            <person name="Ohm R.A."/>
            <person name="Feau N."/>
            <person name="Henrissat B."/>
            <person name="Schoch C.L."/>
            <person name="Horwitz B.A."/>
            <person name="Barry K.W."/>
            <person name="Condon B.J."/>
            <person name="Copeland A.C."/>
            <person name="Dhillon B."/>
            <person name="Glaser F."/>
            <person name="Hesse C.N."/>
            <person name="Kosti I."/>
            <person name="LaButti K."/>
            <person name="Lindquist E.A."/>
            <person name="Lucas S."/>
            <person name="Salamov A.A."/>
            <person name="Bradshaw R.E."/>
            <person name="Ciuffetti L."/>
            <person name="Hamelin R.C."/>
            <person name="Kema G.H.J."/>
            <person name="Lawrence C."/>
            <person name="Scott J.A."/>
            <person name="Spatafora J.W."/>
            <person name="Turgeon B.G."/>
            <person name="de Wit P.J.G.M."/>
            <person name="Zhong S."/>
            <person name="Goodwin S.B."/>
            <person name="Grigoriev I.V."/>
        </authorList>
    </citation>
    <scope>NUCLEOTIDE SEQUENCE [LARGE SCALE GENOMIC DNA]</scope>
    <source>
        <strain evidence="2">C5</strain>
        <strain evidence="3">C5 / ATCC 48332 / race O</strain>
    </source>
</reference>
<evidence type="ECO:0000313" key="1">
    <source>
        <dbReference type="EMBL" id="EMD84696.1"/>
    </source>
</evidence>
<evidence type="ECO:0008006" key="4">
    <source>
        <dbReference type="Google" id="ProtNLM"/>
    </source>
</evidence>